<feature type="transmembrane region" description="Helical" evidence="1">
    <location>
        <begin position="42"/>
        <end position="61"/>
    </location>
</feature>
<keyword evidence="1" id="KW-1133">Transmembrane helix</keyword>
<dbReference type="AlphaFoldDB" id="A0A0V0R0R8"/>
<evidence type="ECO:0000313" key="3">
    <source>
        <dbReference type="Proteomes" id="UP000054937"/>
    </source>
</evidence>
<dbReference type="EMBL" id="LDAU01000076">
    <property type="protein sequence ID" value="KRX08027.1"/>
    <property type="molecule type" value="Genomic_DNA"/>
</dbReference>
<evidence type="ECO:0000313" key="2">
    <source>
        <dbReference type="EMBL" id="KRX08027.1"/>
    </source>
</evidence>
<feature type="transmembrane region" description="Helical" evidence="1">
    <location>
        <begin position="162"/>
        <end position="179"/>
    </location>
</feature>
<dbReference type="InParanoid" id="A0A0V0R0R8"/>
<dbReference type="Proteomes" id="UP000054937">
    <property type="component" value="Unassembled WGS sequence"/>
</dbReference>
<feature type="transmembrane region" description="Helical" evidence="1">
    <location>
        <begin position="67"/>
        <end position="87"/>
    </location>
</feature>
<protein>
    <recommendedName>
        <fullName evidence="4">Transmembrane protein</fullName>
    </recommendedName>
</protein>
<reference evidence="2 3" key="1">
    <citation type="journal article" date="2015" name="Sci. Rep.">
        <title>Genome of the facultative scuticociliatosis pathogen Pseudocohnilembus persalinus provides insight into its virulence through horizontal gene transfer.</title>
        <authorList>
            <person name="Xiong J."/>
            <person name="Wang G."/>
            <person name="Cheng J."/>
            <person name="Tian M."/>
            <person name="Pan X."/>
            <person name="Warren A."/>
            <person name="Jiang C."/>
            <person name="Yuan D."/>
            <person name="Miao W."/>
        </authorList>
    </citation>
    <scope>NUCLEOTIDE SEQUENCE [LARGE SCALE GENOMIC DNA]</scope>
    <source>
        <strain evidence="2">36N120E</strain>
    </source>
</reference>
<comment type="caution">
    <text evidence="2">The sequence shown here is derived from an EMBL/GenBank/DDBJ whole genome shotgun (WGS) entry which is preliminary data.</text>
</comment>
<evidence type="ECO:0008006" key="4">
    <source>
        <dbReference type="Google" id="ProtNLM"/>
    </source>
</evidence>
<gene>
    <name evidence="2" type="ORF">PPERSA_06205</name>
</gene>
<keyword evidence="1" id="KW-0472">Membrane</keyword>
<keyword evidence="1" id="KW-0812">Transmembrane</keyword>
<accession>A0A0V0R0R8</accession>
<name>A0A0V0R0R8_PSEPJ</name>
<keyword evidence="3" id="KW-1185">Reference proteome</keyword>
<proteinExistence type="predicted"/>
<sequence>MSLSEYGMFSKLKLDNMNYIQDEQENELKNFRKGEKILQTTLFLFMFHILLLIILLIYAFFLKNSDYIVQCLVDLAILSAFYSWGIVEFSQVNQKATKIGIFLALESIMVIPNIIYFITNCSFKENREHYIIPNDEDNILQSEQKFIFCQDFHLISLQSVQYTYFLIELIFISLTILNLRRFEQSQKMYYK</sequence>
<organism evidence="2 3">
    <name type="scientific">Pseudocohnilembus persalinus</name>
    <name type="common">Ciliate</name>
    <dbReference type="NCBI Taxonomy" id="266149"/>
    <lineage>
        <taxon>Eukaryota</taxon>
        <taxon>Sar</taxon>
        <taxon>Alveolata</taxon>
        <taxon>Ciliophora</taxon>
        <taxon>Intramacronucleata</taxon>
        <taxon>Oligohymenophorea</taxon>
        <taxon>Scuticociliatia</taxon>
        <taxon>Philasterida</taxon>
        <taxon>Pseudocohnilembidae</taxon>
        <taxon>Pseudocohnilembus</taxon>
    </lineage>
</organism>
<evidence type="ECO:0000256" key="1">
    <source>
        <dbReference type="SAM" id="Phobius"/>
    </source>
</evidence>
<feature type="transmembrane region" description="Helical" evidence="1">
    <location>
        <begin position="99"/>
        <end position="118"/>
    </location>
</feature>